<dbReference type="GO" id="GO:0016747">
    <property type="term" value="F:acyltransferase activity, transferring groups other than amino-acyl groups"/>
    <property type="evidence" value="ECO:0007669"/>
    <property type="project" value="InterPro"/>
</dbReference>
<evidence type="ECO:0000313" key="4">
    <source>
        <dbReference type="EMBL" id="KAG6458586.1"/>
    </source>
</evidence>
<dbReference type="Pfam" id="PF01757">
    <property type="entry name" value="Acyl_transf_3"/>
    <property type="match status" value="1"/>
</dbReference>
<dbReference type="EMBL" id="JH668588">
    <property type="protein sequence ID" value="KAG6458586.1"/>
    <property type="molecule type" value="Genomic_DNA"/>
</dbReference>
<feature type="transmembrane region" description="Helical" evidence="1">
    <location>
        <begin position="414"/>
        <end position="434"/>
    </location>
</feature>
<accession>A0A922CUF2</accession>
<dbReference type="PANTHER" id="PTHR11161">
    <property type="entry name" value="O-ACYLTRANSFERASE"/>
    <property type="match status" value="1"/>
</dbReference>
<gene>
    <name evidence="4" type="ORF">O3G_MSEX010927</name>
</gene>
<feature type="transmembrane region" description="Helical" evidence="1">
    <location>
        <begin position="387"/>
        <end position="407"/>
    </location>
</feature>
<evidence type="ECO:0000256" key="2">
    <source>
        <dbReference type="SAM" id="SignalP"/>
    </source>
</evidence>
<organism evidence="4 5">
    <name type="scientific">Manduca sexta</name>
    <name type="common">Tobacco hawkmoth</name>
    <name type="synonym">Tobacco hornworm</name>
    <dbReference type="NCBI Taxonomy" id="7130"/>
    <lineage>
        <taxon>Eukaryota</taxon>
        <taxon>Metazoa</taxon>
        <taxon>Ecdysozoa</taxon>
        <taxon>Arthropoda</taxon>
        <taxon>Hexapoda</taxon>
        <taxon>Insecta</taxon>
        <taxon>Pterygota</taxon>
        <taxon>Neoptera</taxon>
        <taxon>Endopterygota</taxon>
        <taxon>Lepidoptera</taxon>
        <taxon>Glossata</taxon>
        <taxon>Ditrysia</taxon>
        <taxon>Bombycoidea</taxon>
        <taxon>Sphingidae</taxon>
        <taxon>Sphinginae</taxon>
        <taxon>Sphingini</taxon>
        <taxon>Manduca</taxon>
    </lineage>
</organism>
<feature type="transmembrane region" description="Helical" evidence="1">
    <location>
        <begin position="175"/>
        <end position="196"/>
    </location>
</feature>
<keyword evidence="1" id="KW-1133">Transmembrane helix</keyword>
<dbReference type="InterPro" id="IPR002656">
    <property type="entry name" value="Acyl_transf_3_dom"/>
</dbReference>
<protein>
    <recommendedName>
        <fullName evidence="3">Acyltransferase 3 domain-containing protein</fullName>
    </recommendedName>
</protein>
<keyword evidence="1" id="KW-0472">Membrane</keyword>
<feature type="transmembrane region" description="Helical" evidence="1">
    <location>
        <begin position="239"/>
        <end position="259"/>
    </location>
</feature>
<evidence type="ECO:0000259" key="3">
    <source>
        <dbReference type="Pfam" id="PF01757"/>
    </source>
</evidence>
<reference evidence="4" key="2">
    <citation type="submission" date="2020-12" db="EMBL/GenBank/DDBJ databases">
        <authorList>
            <person name="Kanost M."/>
        </authorList>
    </citation>
    <scope>NUCLEOTIDE SEQUENCE</scope>
</reference>
<reference evidence="4" key="1">
    <citation type="journal article" date="2016" name="Insect Biochem. Mol. Biol.">
        <title>Multifaceted biological insights from a draft genome sequence of the tobacco hornworm moth, Manduca sexta.</title>
        <authorList>
            <person name="Kanost M.R."/>
            <person name="Arrese E.L."/>
            <person name="Cao X."/>
            <person name="Chen Y.R."/>
            <person name="Chellapilla S."/>
            <person name="Goldsmith M.R."/>
            <person name="Grosse-Wilde E."/>
            <person name="Heckel D.G."/>
            <person name="Herndon N."/>
            <person name="Jiang H."/>
            <person name="Papanicolaou A."/>
            <person name="Qu J."/>
            <person name="Soulages J.L."/>
            <person name="Vogel H."/>
            <person name="Walters J."/>
            <person name="Waterhouse R.M."/>
            <person name="Ahn S.J."/>
            <person name="Almeida F.C."/>
            <person name="An C."/>
            <person name="Aqrawi P."/>
            <person name="Bretschneider A."/>
            <person name="Bryant W.B."/>
            <person name="Bucks S."/>
            <person name="Chao H."/>
            <person name="Chevignon G."/>
            <person name="Christen J.M."/>
            <person name="Clarke D.F."/>
            <person name="Dittmer N.T."/>
            <person name="Ferguson L.C.F."/>
            <person name="Garavelou S."/>
            <person name="Gordon K.H.J."/>
            <person name="Gunaratna R.T."/>
            <person name="Han Y."/>
            <person name="Hauser F."/>
            <person name="He Y."/>
            <person name="Heidel-Fischer H."/>
            <person name="Hirsh A."/>
            <person name="Hu Y."/>
            <person name="Jiang H."/>
            <person name="Kalra D."/>
            <person name="Klinner C."/>
            <person name="Konig C."/>
            <person name="Kovar C."/>
            <person name="Kroll A.R."/>
            <person name="Kuwar S.S."/>
            <person name="Lee S.L."/>
            <person name="Lehman R."/>
            <person name="Li K."/>
            <person name="Li Z."/>
            <person name="Liang H."/>
            <person name="Lovelace S."/>
            <person name="Lu Z."/>
            <person name="Mansfield J.H."/>
            <person name="McCulloch K.J."/>
            <person name="Mathew T."/>
            <person name="Morton B."/>
            <person name="Muzny D.M."/>
            <person name="Neunemann D."/>
            <person name="Ongeri F."/>
            <person name="Pauchet Y."/>
            <person name="Pu L.L."/>
            <person name="Pyrousis I."/>
            <person name="Rao X.J."/>
            <person name="Redding A."/>
            <person name="Roesel C."/>
            <person name="Sanchez-Gracia A."/>
            <person name="Schaack S."/>
            <person name="Shukla A."/>
            <person name="Tetreau G."/>
            <person name="Wang Y."/>
            <person name="Xiong G.H."/>
            <person name="Traut W."/>
            <person name="Walsh T.K."/>
            <person name="Worley K.C."/>
            <person name="Wu D."/>
            <person name="Wu W."/>
            <person name="Wu Y.Q."/>
            <person name="Zhang X."/>
            <person name="Zou Z."/>
            <person name="Zucker H."/>
            <person name="Briscoe A.D."/>
            <person name="Burmester T."/>
            <person name="Clem R.J."/>
            <person name="Feyereisen R."/>
            <person name="Grimmelikhuijzen C.J.P."/>
            <person name="Hamodrakas S.J."/>
            <person name="Hansson B.S."/>
            <person name="Huguet E."/>
            <person name="Jermiin L.S."/>
            <person name="Lan Q."/>
            <person name="Lehman H.K."/>
            <person name="Lorenzen M."/>
            <person name="Merzendorfer H."/>
            <person name="Michalopoulos I."/>
            <person name="Morton D.B."/>
            <person name="Muthukrishnan S."/>
            <person name="Oakeshott J.G."/>
            <person name="Palmer W."/>
            <person name="Park Y."/>
            <person name="Passarelli A.L."/>
            <person name="Rozas J."/>
            <person name="Schwartz L.M."/>
            <person name="Smith W."/>
            <person name="Southgate A."/>
            <person name="Vilcinskas A."/>
            <person name="Vogt R."/>
            <person name="Wang P."/>
            <person name="Werren J."/>
            <person name="Yu X.Q."/>
            <person name="Zhou J.J."/>
            <person name="Brown S.J."/>
            <person name="Scherer S.E."/>
            <person name="Richards S."/>
            <person name="Blissard G.W."/>
        </authorList>
    </citation>
    <scope>NUCLEOTIDE SEQUENCE</scope>
</reference>
<feature type="transmembrane region" description="Helical" evidence="1">
    <location>
        <begin position="271"/>
        <end position="296"/>
    </location>
</feature>
<sequence>MQAGSQSPVIAMSPRALLATVCALAGAALAGQPYQITEQQYYEMPPLFHLDEYERCLATRGVYCLGSFELVPHRPHRLYRIMQEYSSNWVDNFNHTRVHRGLCVSRRCGHYAPRQLARLPAHDQHQVYADWFETCVNETTISAYELPSRLYKLDYCHTAEDLHGSEDLSANERAFAWFAAAMITLSALSTILDVTLTEHTKKGARWMVAWSVRGCWRALTAPPPAAVDTDLRCFDGARVVCMMCIIIEHVCWITLHAYLADTRRFEQTRRALDAILLANSTLVVQIFFLMSSFLLAHKLLQQRRQGNSLPALSTFFDIMVNRVVRISPSYFVVVWFATSWWARGGAGPMWAPLVGSEAAVCQAKWWTHLLYLNNVLYADQKCLIQTWYLAADMQLYAGALLLTLFLWRWRRCAIVVLSTLLLASIGALFALAYANRLMPNYVMHRPEAVRTTYSNERSFDLLYQSPLGNVPGALAGLLLAHVHHALLDSRARLADYKVFRWVSVWSVPLAVWWVPLSPLMLGAGEPARGPAAALAALERPVFAAFISIGLLGAMHGVQCE</sequence>
<dbReference type="Proteomes" id="UP000791440">
    <property type="component" value="Unassembled WGS sequence"/>
</dbReference>
<feature type="chain" id="PRO_5037218639" description="Acyltransferase 3 domain-containing protein" evidence="2">
    <location>
        <begin position="31"/>
        <end position="560"/>
    </location>
</feature>
<keyword evidence="2" id="KW-0732">Signal</keyword>
<feature type="domain" description="Acyltransferase 3" evidence="3">
    <location>
        <begin position="233"/>
        <end position="490"/>
    </location>
</feature>
<keyword evidence="1" id="KW-0812">Transmembrane</keyword>
<feature type="signal peptide" evidence="2">
    <location>
        <begin position="1"/>
        <end position="30"/>
    </location>
</feature>
<proteinExistence type="predicted"/>
<feature type="transmembrane region" description="Helical" evidence="1">
    <location>
        <begin position="541"/>
        <end position="557"/>
    </location>
</feature>
<dbReference type="PANTHER" id="PTHR11161:SF22">
    <property type="entry name" value="ACYLTRANSFERASE 3 DOMAIN-CONTAINING PROTEIN-RELATED"/>
    <property type="match status" value="1"/>
</dbReference>
<evidence type="ECO:0000313" key="5">
    <source>
        <dbReference type="Proteomes" id="UP000791440"/>
    </source>
</evidence>
<keyword evidence="5" id="KW-1185">Reference proteome</keyword>
<dbReference type="InterPro" id="IPR052728">
    <property type="entry name" value="O2_lipid_transport_reg"/>
</dbReference>
<feature type="transmembrane region" description="Helical" evidence="1">
    <location>
        <begin position="323"/>
        <end position="342"/>
    </location>
</feature>
<comment type="caution">
    <text evidence="4">The sequence shown here is derived from an EMBL/GenBank/DDBJ whole genome shotgun (WGS) entry which is preliminary data.</text>
</comment>
<feature type="transmembrane region" description="Helical" evidence="1">
    <location>
        <begin position="498"/>
        <end position="521"/>
    </location>
</feature>
<feature type="transmembrane region" description="Helical" evidence="1">
    <location>
        <begin position="467"/>
        <end position="486"/>
    </location>
</feature>
<evidence type="ECO:0000256" key="1">
    <source>
        <dbReference type="SAM" id="Phobius"/>
    </source>
</evidence>
<name>A0A922CUF2_MANSE</name>
<dbReference type="AlphaFoldDB" id="A0A922CUF2"/>